<dbReference type="PANTHER" id="PTHR33026:SF7">
    <property type="entry name" value="OS03G0100275 PROTEIN"/>
    <property type="match status" value="1"/>
</dbReference>
<feature type="region of interest" description="Disordered" evidence="1">
    <location>
        <begin position="1"/>
        <end position="32"/>
    </location>
</feature>
<dbReference type="AlphaFoldDB" id="A0A811SB05"/>
<comment type="caution">
    <text evidence="3">The sequence shown here is derived from an EMBL/GenBank/DDBJ whole genome shotgun (WGS) entry which is preliminary data.</text>
</comment>
<reference evidence="3" key="1">
    <citation type="submission" date="2020-10" db="EMBL/GenBank/DDBJ databases">
        <authorList>
            <person name="Han B."/>
            <person name="Lu T."/>
            <person name="Zhao Q."/>
            <person name="Huang X."/>
            <person name="Zhao Y."/>
        </authorList>
    </citation>
    <scope>NUCLEOTIDE SEQUENCE</scope>
</reference>
<keyword evidence="4" id="KW-1185">Reference proteome</keyword>
<feature type="compositionally biased region" description="Polar residues" evidence="1">
    <location>
        <begin position="9"/>
        <end position="21"/>
    </location>
</feature>
<evidence type="ECO:0000313" key="3">
    <source>
        <dbReference type="EMBL" id="CAD6337748.1"/>
    </source>
</evidence>
<dbReference type="InterPro" id="IPR007321">
    <property type="entry name" value="Transposase_28"/>
</dbReference>
<evidence type="ECO:0000256" key="1">
    <source>
        <dbReference type="SAM" id="MobiDB-lite"/>
    </source>
</evidence>
<feature type="domain" description="Transposase (putative) gypsy type" evidence="2">
    <location>
        <begin position="86"/>
        <end position="149"/>
    </location>
</feature>
<dbReference type="OrthoDB" id="685425at2759"/>
<organism evidence="3 4">
    <name type="scientific">Miscanthus lutarioriparius</name>
    <dbReference type="NCBI Taxonomy" id="422564"/>
    <lineage>
        <taxon>Eukaryota</taxon>
        <taxon>Viridiplantae</taxon>
        <taxon>Streptophyta</taxon>
        <taxon>Embryophyta</taxon>
        <taxon>Tracheophyta</taxon>
        <taxon>Spermatophyta</taxon>
        <taxon>Magnoliopsida</taxon>
        <taxon>Liliopsida</taxon>
        <taxon>Poales</taxon>
        <taxon>Poaceae</taxon>
        <taxon>PACMAD clade</taxon>
        <taxon>Panicoideae</taxon>
        <taxon>Andropogonodae</taxon>
        <taxon>Andropogoneae</taxon>
        <taxon>Saccharinae</taxon>
        <taxon>Miscanthus</taxon>
    </lineage>
</organism>
<dbReference type="Pfam" id="PF04195">
    <property type="entry name" value="Transposase_28"/>
    <property type="match status" value="1"/>
</dbReference>
<protein>
    <recommendedName>
        <fullName evidence="2">Transposase (putative) gypsy type domain-containing protein</fullName>
    </recommendedName>
</protein>
<accession>A0A811SB05</accession>
<dbReference type="PANTHER" id="PTHR33026">
    <property type="entry name" value="OS06G0360600 PROTEIN"/>
    <property type="match status" value="1"/>
</dbReference>
<proteinExistence type="predicted"/>
<evidence type="ECO:0000259" key="2">
    <source>
        <dbReference type="Pfam" id="PF04195"/>
    </source>
</evidence>
<name>A0A811SB05_9POAL</name>
<gene>
    <name evidence="3" type="ORF">NCGR_LOCUS61846</name>
</gene>
<evidence type="ECO:0000313" key="4">
    <source>
        <dbReference type="Proteomes" id="UP000604825"/>
    </source>
</evidence>
<dbReference type="EMBL" id="CAJGYO010000018">
    <property type="protein sequence ID" value="CAD6337748.1"/>
    <property type="molecule type" value="Genomic_DNA"/>
</dbReference>
<dbReference type="Proteomes" id="UP000604825">
    <property type="component" value="Unassembled WGS sequence"/>
</dbReference>
<sequence>MSEQEKNVSENSPVGSNQSGSGEDLSDVSASELELVGDDTKSLIFGKTLMDEAELDGMVTNRMVEKASVRLPKNKTTPKPEPHECVVFQDQFSTGLRLPCQDFVKEIFKAYNIEMHHSTPNGIAKIALFIWAVKSQNANLDIGAFCTFHEMHTQFRNKTVDEKDDSRKTVKKYSLAAKMTKNIFDCKPEFASSKNSRTCEKAYKLTANQQSARDLCEEYIAARVWPLKKGWSFIRFHKKVVR</sequence>